<dbReference type="InterPro" id="IPR023614">
    <property type="entry name" value="Porin_dom_sf"/>
</dbReference>
<sequence length="462" mass="48726">MRHSLLVLALTASLAPAAQATTPNDHRRIVTLEAQVKALQAELLAMKAQLVAVPQQAPTIAQLPAASSASVEAEVDALAADPATPGSAANTGVDALAAAPGSSGGGGGNAFNPAISIILNGSYAHHSLDPASYARAGFPRAGEGGGPGPNGFSLGESEISFAANIDDKFYGQLTAAIGSEDGQDHLGIEEAYIETTALPNGVSLRLGRFYSAIGYLNSHHLHTDNFFDRPLPYQAFLGGQYGDDGVQLRWIAPTTTFLEVGAEAFRGQNYPSGGAQNGGLGTRSVFAHVGGSAGSDNEWLAGVSALKTRVAGGTDGFSGDANLYLLDATWKWAPQGNFKDGGVTLRGEVMWDRRNGVYAEPADPATVLAWDGQRRGAYLEAVYRFNRTWDAGYRYDRLWGNAALPVGGFDPFRHSAELTWRNSEFSLFRLQLSRDTPAPGATDNAFILQYQTSLGAHGAHKF</sequence>
<comment type="caution">
    <text evidence="2">The sequence shown here is derived from an EMBL/GenBank/DDBJ whole genome shotgun (WGS) entry which is preliminary data.</text>
</comment>
<dbReference type="Proteomes" id="UP001430290">
    <property type="component" value="Unassembled WGS sequence"/>
</dbReference>
<keyword evidence="3" id="KW-1185">Reference proteome</keyword>
<dbReference type="SUPFAM" id="SSF56935">
    <property type="entry name" value="Porins"/>
    <property type="match status" value="1"/>
</dbReference>
<gene>
    <name evidence="2" type="ORF">K7B09_02695</name>
</gene>
<dbReference type="RefSeq" id="WP_223626497.1">
    <property type="nucleotide sequence ID" value="NZ_JAIQDJ010000001.1"/>
</dbReference>
<organism evidence="2 3">
    <name type="scientific">Thermomonas beijingensis</name>
    <dbReference type="NCBI Taxonomy" id="2872701"/>
    <lineage>
        <taxon>Bacteria</taxon>
        <taxon>Pseudomonadati</taxon>
        <taxon>Pseudomonadota</taxon>
        <taxon>Gammaproteobacteria</taxon>
        <taxon>Lysobacterales</taxon>
        <taxon>Lysobacteraceae</taxon>
        <taxon>Thermomonas</taxon>
    </lineage>
</organism>
<feature type="chain" id="PRO_5047291871" description="Porin" evidence="1">
    <location>
        <begin position="21"/>
        <end position="462"/>
    </location>
</feature>
<proteinExistence type="predicted"/>
<keyword evidence="1" id="KW-0732">Signal</keyword>
<accession>A0ABS7TBL5</accession>
<dbReference type="EMBL" id="JAIQDJ010000001">
    <property type="protein sequence ID" value="MBZ4185232.1"/>
    <property type="molecule type" value="Genomic_DNA"/>
</dbReference>
<dbReference type="Gene3D" id="2.40.160.10">
    <property type="entry name" value="Porin"/>
    <property type="match status" value="1"/>
</dbReference>
<evidence type="ECO:0008006" key="4">
    <source>
        <dbReference type="Google" id="ProtNLM"/>
    </source>
</evidence>
<reference evidence="2" key="1">
    <citation type="submission" date="2021-09" db="EMBL/GenBank/DDBJ databases">
        <authorList>
            <person name="Wu T."/>
            <person name="Guo S.Z."/>
        </authorList>
    </citation>
    <scope>NUCLEOTIDE SEQUENCE</scope>
    <source>
        <strain evidence="2">RSS-23</strain>
    </source>
</reference>
<evidence type="ECO:0000256" key="1">
    <source>
        <dbReference type="SAM" id="SignalP"/>
    </source>
</evidence>
<evidence type="ECO:0000313" key="2">
    <source>
        <dbReference type="EMBL" id="MBZ4185232.1"/>
    </source>
</evidence>
<evidence type="ECO:0000313" key="3">
    <source>
        <dbReference type="Proteomes" id="UP001430290"/>
    </source>
</evidence>
<protein>
    <recommendedName>
        <fullName evidence="4">Porin</fullName>
    </recommendedName>
</protein>
<name>A0ABS7TBL5_9GAMM</name>
<feature type="signal peptide" evidence="1">
    <location>
        <begin position="1"/>
        <end position="20"/>
    </location>
</feature>